<dbReference type="PANTHER" id="PTHR37299:SF1">
    <property type="entry name" value="STAGE 0 SPORULATION PROTEIN A HOMOLOG"/>
    <property type="match status" value="1"/>
</dbReference>
<dbReference type="Pfam" id="PF04397">
    <property type="entry name" value="LytTR"/>
    <property type="match status" value="1"/>
</dbReference>
<dbReference type="PANTHER" id="PTHR37299">
    <property type="entry name" value="TRANSCRIPTIONAL REGULATOR-RELATED"/>
    <property type="match status" value="1"/>
</dbReference>
<accession>A0A327WY74</accession>
<keyword evidence="3" id="KW-1185">Reference proteome</keyword>
<feature type="domain" description="HTH LytTR-type" evidence="1">
    <location>
        <begin position="18"/>
        <end position="112"/>
    </location>
</feature>
<dbReference type="SMART" id="SM00850">
    <property type="entry name" value="LytTR"/>
    <property type="match status" value="1"/>
</dbReference>
<dbReference type="OrthoDB" id="965129at2"/>
<evidence type="ECO:0000313" key="3">
    <source>
        <dbReference type="Proteomes" id="UP000248790"/>
    </source>
</evidence>
<sequence length="122" mass="13879">MEAVRNTSTSRPVRLGVLTLKIDDQGNWIPIHEIVRIEGLSNYCRVYTTSGQVYRIAITLRKAGKRLSEFWRAHYSHLVNPNHILHVRGTKSKGRLATLTTGEAIPVARRRAEYTADARKAR</sequence>
<dbReference type="PROSITE" id="PS50930">
    <property type="entry name" value="HTH_LYTTR"/>
    <property type="match status" value="1"/>
</dbReference>
<dbReference type="Proteomes" id="UP000248790">
    <property type="component" value="Unassembled WGS sequence"/>
</dbReference>
<evidence type="ECO:0000313" key="2">
    <source>
        <dbReference type="EMBL" id="RAJ97395.1"/>
    </source>
</evidence>
<dbReference type="AlphaFoldDB" id="A0A327WY74"/>
<dbReference type="InterPro" id="IPR007492">
    <property type="entry name" value="LytTR_DNA-bd_dom"/>
</dbReference>
<comment type="caution">
    <text evidence="2">The sequence shown here is derived from an EMBL/GenBank/DDBJ whole genome shotgun (WGS) entry which is preliminary data.</text>
</comment>
<reference evidence="2 3" key="1">
    <citation type="submission" date="2018-06" db="EMBL/GenBank/DDBJ databases">
        <title>Genomic Encyclopedia of Archaeal and Bacterial Type Strains, Phase II (KMG-II): from individual species to whole genera.</title>
        <authorList>
            <person name="Goeker M."/>
        </authorList>
    </citation>
    <scope>NUCLEOTIDE SEQUENCE [LARGE SCALE GENOMIC DNA]</scope>
    <source>
        <strain evidence="2 3">DSM 21851</strain>
    </source>
</reference>
<dbReference type="GO" id="GO:0000156">
    <property type="term" value="F:phosphorelay response regulator activity"/>
    <property type="evidence" value="ECO:0007669"/>
    <property type="project" value="InterPro"/>
</dbReference>
<proteinExistence type="predicted"/>
<keyword evidence="2" id="KW-0238">DNA-binding</keyword>
<gene>
    <name evidence="2" type="ORF">LX87_02295</name>
</gene>
<dbReference type="Gene3D" id="2.40.50.1020">
    <property type="entry name" value="LytTr DNA-binding domain"/>
    <property type="match status" value="1"/>
</dbReference>
<dbReference type="RefSeq" id="WP_111628385.1">
    <property type="nucleotide sequence ID" value="NZ_QLMC01000003.1"/>
</dbReference>
<name>A0A327WY74_LARAB</name>
<dbReference type="InterPro" id="IPR046947">
    <property type="entry name" value="LytR-like"/>
</dbReference>
<dbReference type="EMBL" id="QLMC01000003">
    <property type="protein sequence ID" value="RAJ97395.1"/>
    <property type="molecule type" value="Genomic_DNA"/>
</dbReference>
<organism evidence="2 3">
    <name type="scientific">Larkinella arboricola</name>
    <dbReference type="NCBI Taxonomy" id="643671"/>
    <lineage>
        <taxon>Bacteria</taxon>
        <taxon>Pseudomonadati</taxon>
        <taxon>Bacteroidota</taxon>
        <taxon>Cytophagia</taxon>
        <taxon>Cytophagales</taxon>
        <taxon>Spirosomataceae</taxon>
        <taxon>Larkinella</taxon>
    </lineage>
</organism>
<dbReference type="GO" id="GO:0003677">
    <property type="term" value="F:DNA binding"/>
    <property type="evidence" value="ECO:0007669"/>
    <property type="project" value="UniProtKB-KW"/>
</dbReference>
<protein>
    <submittedName>
        <fullName evidence="2">LytTr DNA-binding domain-containing protein</fullName>
    </submittedName>
</protein>
<evidence type="ECO:0000259" key="1">
    <source>
        <dbReference type="PROSITE" id="PS50930"/>
    </source>
</evidence>